<evidence type="ECO:0000256" key="1">
    <source>
        <dbReference type="ARBA" id="ARBA00022801"/>
    </source>
</evidence>
<protein>
    <submittedName>
        <fullName evidence="3">Alpha/beta fold hydrolase</fullName>
    </submittedName>
</protein>
<dbReference type="Proteomes" id="UP001196068">
    <property type="component" value="Unassembled WGS sequence"/>
</dbReference>
<proteinExistence type="predicted"/>
<keyword evidence="1 3" id="KW-0378">Hydrolase</keyword>
<reference evidence="3" key="2">
    <citation type="journal article" date="2021" name="Syst. Appl. Microbiol.">
        <title>Roseomonas hellenica sp. nov., isolated from roots of wild-growing Alkanna tinctoria.</title>
        <authorList>
            <person name="Rat A."/>
            <person name="Naranjo H.D."/>
            <person name="Lebbe L."/>
            <person name="Cnockaert M."/>
            <person name="Krigas N."/>
            <person name="Grigoriadou K."/>
            <person name="Maloupa E."/>
            <person name="Willems A."/>
        </authorList>
    </citation>
    <scope>NUCLEOTIDE SEQUENCE</scope>
    <source>
        <strain evidence="3">LMG 28251</strain>
    </source>
</reference>
<sequence length="254" mass="26335">MRLNAVEVGAGPPVVLLHGLLGAAQNWGTIQTALAPDHRVITLDLRNHGASPHAAEMDHGSMAADVAQTLQALGVPRAAVVGHSMGGKVAMMLALTAPALVERLVVADIAPVPYPPNLRAIVAALQALPVTPGLTRRAADALLAATIPEAGMRAFLLQNLRFDATPAWRIGLAEIAAAMPAIEDFAAPAAVFEGPVLFLAGARSDYIRPEHEAAIAALFPTARHAVVPNAGHWVHAENPGGFLDALEPFLGQAP</sequence>
<evidence type="ECO:0000313" key="4">
    <source>
        <dbReference type="Proteomes" id="UP001196068"/>
    </source>
</evidence>
<dbReference type="InterPro" id="IPR000073">
    <property type="entry name" value="AB_hydrolase_1"/>
</dbReference>
<evidence type="ECO:0000313" key="3">
    <source>
        <dbReference type="EMBL" id="MBR0656405.1"/>
    </source>
</evidence>
<feature type="domain" description="AB hydrolase-1" evidence="2">
    <location>
        <begin position="12"/>
        <end position="239"/>
    </location>
</feature>
<dbReference type="PANTHER" id="PTHR46118:SF4">
    <property type="entry name" value="PROTEIN ABHD11"/>
    <property type="match status" value="1"/>
</dbReference>
<accession>A0AAF1K5E4</accession>
<dbReference type="GO" id="GO:0016787">
    <property type="term" value="F:hydrolase activity"/>
    <property type="evidence" value="ECO:0007669"/>
    <property type="project" value="UniProtKB-KW"/>
</dbReference>
<gene>
    <name evidence="3" type="ORF">GXW79_15085</name>
</gene>
<dbReference type="PANTHER" id="PTHR46118">
    <property type="entry name" value="PROTEIN ABHD11"/>
    <property type="match status" value="1"/>
</dbReference>
<dbReference type="AlphaFoldDB" id="A0AAF1K5E4"/>
<name>A0AAF1K5E4_9PROT</name>
<dbReference type="EMBL" id="JAAEDH010000018">
    <property type="protein sequence ID" value="MBR0656405.1"/>
    <property type="molecule type" value="Genomic_DNA"/>
</dbReference>
<dbReference type="Pfam" id="PF00561">
    <property type="entry name" value="Abhydrolase_1"/>
    <property type="match status" value="1"/>
</dbReference>
<comment type="caution">
    <text evidence="3">The sequence shown here is derived from an EMBL/GenBank/DDBJ whole genome shotgun (WGS) entry which is preliminary data.</text>
</comment>
<organism evidence="3 4">
    <name type="scientific">Plastoroseomonas arctica</name>
    <dbReference type="NCBI Taxonomy" id="1509237"/>
    <lineage>
        <taxon>Bacteria</taxon>
        <taxon>Pseudomonadati</taxon>
        <taxon>Pseudomonadota</taxon>
        <taxon>Alphaproteobacteria</taxon>
        <taxon>Acetobacterales</taxon>
        <taxon>Acetobacteraceae</taxon>
        <taxon>Plastoroseomonas</taxon>
    </lineage>
</organism>
<evidence type="ECO:0000259" key="2">
    <source>
        <dbReference type="Pfam" id="PF00561"/>
    </source>
</evidence>
<dbReference type="Gene3D" id="3.40.50.1820">
    <property type="entry name" value="alpha/beta hydrolase"/>
    <property type="match status" value="1"/>
</dbReference>
<keyword evidence="4" id="KW-1185">Reference proteome</keyword>
<dbReference type="InterPro" id="IPR029058">
    <property type="entry name" value="AB_hydrolase_fold"/>
</dbReference>
<dbReference type="PRINTS" id="PR00111">
    <property type="entry name" value="ABHYDROLASE"/>
</dbReference>
<reference evidence="3" key="1">
    <citation type="submission" date="2020-01" db="EMBL/GenBank/DDBJ databases">
        <authorList>
            <person name="Rat A."/>
        </authorList>
    </citation>
    <scope>NUCLEOTIDE SEQUENCE</scope>
    <source>
        <strain evidence="3">LMG 28251</strain>
    </source>
</reference>
<dbReference type="SUPFAM" id="SSF53474">
    <property type="entry name" value="alpha/beta-Hydrolases"/>
    <property type="match status" value="1"/>
</dbReference>